<dbReference type="EMBL" id="QPGL01000001">
    <property type="protein sequence ID" value="RCS73847.1"/>
    <property type="molecule type" value="Genomic_DNA"/>
</dbReference>
<dbReference type="GO" id="GO:0000271">
    <property type="term" value="P:polysaccharide biosynthetic process"/>
    <property type="evidence" value="ECO:0007669"/>
    <property type="project" value="InterPro"/>
</dbReference>
<dbReference type="PANTHER" id="PTHR38459:SF1">
    <property type="entry name" value="PROPHAGE BACTOPRENOL-LINKED GLUCOSE TRANSLOCASE HOMOLOG"/>
    <property type="match status" value="1"/>
</dbReference>
<organism evidence="8 9">
    <name type="scientific">Vibrio casei</name>
    <dbReference type="NCBI Taxonomy" id="673372"/>
    <lineage>
        <taxon>Bacteria</taxon>
        <taxon>Pseudomonadati</taxon>
        <taxon>Pseudomonadota</taxon>
        <taxon>Gammaproteobacteria</taxon>
        <taxon>Vibrionales</taxon>
        <taxon>Vibrionaceae</taxon>
        <taxon>Vibrio</taxon>
    </lineage>
</organism>
<feature type="transmembrane region" description="Helical" evidence="6">
    <location>
        <begin position="468"/>
        <end position="486"/>
    </location>
</feature>
<protein>
    <submittedName>
        <fullName evidence="8">GtrA family protein</fullName>
    </submittedName>
</protein>
<feature type="transmembrane region" description="Helical" evidence="6">
    <location>
        <begin position="327"/>
        <end position="349"/>
    </location>
</feature>
<feature type="transmembrane region" description="Helical" evidence="6">
    <location>
        <begin position="21"/>
        <end position="42"/>
    </location>
</feature>
<sequence>MRQKSMKRLNNLIYTDFKQKVRFGLVGAINTVAAYMAFVVLYQVSGQYILSSVLSYFVGMLVSYTLNRRFVFNSDVKKGQFLPFCIVNLTSLGCSTAVLYLIVHYGGVMVYLAQALAVCSSMVINYLGYQKVFTNGVSMQLIAPFLYCDNNRIDWQKVAKWGLFIVLAAVTLFNVQMSVVSNIAHDALPYMEGYSDKFVSEGRWINFALFYTLRAVPSPIAVILCDSFIFYFGYRLALGVRKDTWLALCFGLLIVNVPYFTMLFKWPMTLIPGCLMLALFANIKDKVNSYTLLIVSGILLFATYPAFYFLMPLLFLSSLSRSSYFDIFKFLCVWALGYIFGYIVANGLVYSYTYFFLDHGSFIEFASWRRAEPLNSLAGLAENVKKSSGNFERNALYISNLSPWLYFPILLTSLWALKNHVKYTIIVFLVVISIYASVIAMGVTVPLRSGITLPIGLSMMLLLVSNKVWRIVTLLLLFISFAYQMHDYNSGYTSSRTTMASILEKNDSQGYLKQPNQFKKVVVSVDQVKTSDYMHQVTGSNAFKTLSNLRYHFIQPYLYKQGWPRSKIEMVKASHDTIRGVATIKKEEDVLFIYID</sequence>
<dbReference type="InterPro" id="IPR051401">
    <property type="entry name" value="GtrA_CellWall_Glycosyl"/>
</dbReference>
<name>A0A368LPP8_9VIBR</name>
<comment type="subcellular location">
    <subcellularLocation>
        <location evidence="1">Membrane</location>
        <topology evidence="1">Multi-pass membrane protein</topology>
    </subcellularLocation>
</comment>
<evidence type="ECO:0000256" key="1">
    <source>
        <dbReference type="ARBA" id="ARBA00004141"/>
    </source>
</evidence>
<dbReference type="OrthoDB" id="5699455at2"/>
<evidence type="ECO:0000256" key="2">
    <source>
        <dbReference type="ARBA" id="ARBA00009399"/>
    </source>
</evidence>
<keyword evidence="4 6" id="KW-1133">Transmembrane helix</keyword>
<proteinExistence type="inferred from homology"/>
<feature type="transmembrane region" description="Helical" evidence="6">
    <location>
        <begin position="204"/>
        <end position="232"/>
    </location>
</feature>
<evidence type="ECO:0000259" key="7">
    <source>
        <dbReference type="Pfam" id="PF04138"/>
    </source>
</evidence>
<evidence type="ECO:0000256" key="3">
    <source>
        <dbReference type="ARBA" id="ARBA00022692"/>
    </source>
</evidence>
<feature type="domain" description="GtrA/DPMS transmembrane" evidence="7">
    <location>
        <begin position="22"/>
        <end position="131"/>
    </location>
</feature>
<dbReference type="Pfam" id="PF04138">
    <property type="entry name" value="GtrA_DPMS_TM"/>
    <property type="match status" value="1"/>
</dbReference>
<evidence type="ECO:0000256" key="6">
    <source>
        <dbReference type="SAM" id="Phobius"/>
    </source>
</evidence>
<gene>
    <name evidence="8" type="ORF">CIK83_09735</name>
</gene>
<dbReference type="AlphaFoldDB" id="A0A368LPP8"/>
<feature type="transmembrane region" description="Helical" evidence="6">
    <location>
        <begin position="244"/>
        <end position="260"/>
    </location>
</feature>
<evidence type="ECO:0000313" key="8">
    <source>
        <dbReference type="EMBL" id="RCS73847.1"/>
    </source>
</evidence>
<dbReference type="PANTHER" id="PTHR38459">
    <property type="entry name" value="PROPHAGE BACTOPRENOL-LINKED GLUCOSE TRANSLOCASE HOMOLOG"/>
    <property type="match status" value="1"/>
</dbReference>
<feature type="transmembrane region" description="Helical" evidence="6">
    <location>
        <begin position="161"/>
        <end position="184"/>
    </location>
</feature>
<keyword evidence="3 6" id="KW-0812">Transmembrane</keyword>
<feature type="transmembrane region" description="Helical" evidence="6">
    <location>
        <begin position="395"/>
        <end position="417"/>
    </location>
</feature>
<dbReference type="InterPro" id="IPR007267">
    <property type="entry name" value="GtrA_DPMS_TM"/>
</dbReference>
<feature type="transmembrane region" description="Helical" evidence="6">
    <location>
        <begin position="48"/>
        <end position="67"/>
    </location>
</feature>
<reference evidence="8 9" key="1">
    <citation type="journal article" date="2017" name="Elife">
        <title>Extensive horizontal gene transfer in cheese-associated bacteria.</title>
        <authorList>
            <person name="Bonham K.S."/>
            <person name="Wolfe B.E."/>
            <person name="Dutton R.J."/>
        </authorList>
    </citation>
    <scope>NUCLEOTIDE SEQUENCE [LARGE SCALE GENOMIC DNA]</scope>
    <source>
        <strain evidence="8 9">JB196</strain>
    </source>
</reference>
<feature type="transmembrane region" description="Helical" evidence="6">
    <location>
        <begin position="423"/>
        <end position="447"/>
    </location>
</feature>
<keyword evidence="9" id="KW-1185">Reference proteome</keyword>
<comment type="similarity">
    <text evidence="2">Belongs to the GtrA family.</text>
</comment>
<dbReference type="Proteomes" id="UP000252479">
    <property type="component" value="Unassembled WGS sequence"/>
</dbReference>
<feature type="transmembrane region" description="Helical" evidence="6">
    <location>
        <begin position="108"/>
        <end position="129"/>
    </location>
</feature>
<accession>A0A368LPP8</accession>
<feature type="transmembrane region" description="Helical" evidence="6">
    <location>
        <begin position="79"/>
        <end position="102"/>
    </location>
</feature>
<dbReference type="GO" id="GO:0005886">
    <property type="term" value="C:plasma membrane"/>
    <property type="evidence" value="ECO:0007669"/>
    <property type="project" value="TreeGrafter"/>
</dbReference>
<keyword evidence="5 6" id="KW-0472">Membrane</keyword>
<comment type="caution">
    <text evidence="8">The sequence shown here is derived from an EMBL/GenBank/DDBJ whole genome shotgun (WGS) entry which is preliminary data.</text>
</comment>
<evidence type="ECO:0000256" key="5">
    <source>
        <dbReference type="ARBA" id="ARBA00023136"/>
    </source>
</evidence>
<evidence type="ECO:0000313" key="9">
    <source>
        <dbReference type="Proteomes" id="UP000252479"/>
    </source>
</evidence>
<feature type="transmembrane region" description="Helical" evidence="6">
    <location>
        <begin position="290"/>
        <end position="315"/>
    </location>
</feature>
<evidence type="ECO:0000256" key="4">
    <source>
        <dbReference type="ARBA" id="ARBA00022989"/>
    </source>
</evidence>